<keyword evidence="4" id="KW-1185">Reference proteome</keyword>
<feature type="region of interest" description="Disordered" evidence="2">
    <location>
        <begin position="196"/>
        <end position="220"/>
    </location>
</feature>
<feature type="compositionally biased region" description="Basic and acidic residues" evidence="2">
    <location>
        <begin position="1"/>
        <end position="11"/>
    </location>
</feature>
<feature type="compositionally biased region" description="Low complexity" evidence="2">
    <location>
        <begin position="18"/>
        <end position="28"/>
    </location>
</feature>
<dbReference type="Proteomes" id="UP001447188">
    <property type="component" value="Unassembled WGS sequence"/>
</dbReference>
<evidence type="ECO:0000256" key="2">
    <source>
        <dbReference type="SAM" id="MobiDB-lite"/>
    </source>
</evidence>
<feature type="coiled-coil region" evidence="1">
    <location>
        <begin position="101"/>
        <end position="168"/>
    </location>
</feature>
<feature type="compositionally biased region" description="Low complexity" evidence="2">
    <location>
        <begin position="196"/>
        <end position="205"/>
    </location>
</feature>
<feature type="region of interest" description="Disordered" evidence="2">
    <location>
        <begin position="1"/>
        <end position="35"/>
    </location>
</feature>
<evidence type="ECO:0000313" key="3">
    <source>
        <dbReference type="EMBL" id="KAL0632023.1"/>
    </source>
</evidence>
<reference evidence="3 4" key="1">
    <citation type="submission" date="2024-02" db="EMBL/GenBank/DDBJ databases">
        <title>Discinaceae phylogenomics.</title>
        <authorList>
            <person name="Dirks A.C."/>
            <person name="James T.Y."/>
        </authorList>
    </citation>
    <scope>NUCLEOTIDE SEQUENCE [LARGE SCALE GENOMIC DNA]</scope>
    <source>
        <strain evidence="3 4">ACD0624</strain>
    </source>
</reference>
<organism evidence="3 4">
    <name type="scientific">Discina gigas</name>
    <dbReference type="NCBI Taxonomy" id="1032678"/>
    <lineage>
        <taxon>Eukaryota</taxon>
        <taxon>Fungi</taxon>
        <taxon>Dikarya</taxon>
        <taxon>Ascomycota</taxon>
        <taxon>Pezizomycotina</taxon>
        <taxon>Pezizomycetes</taxon>
        <taxon>Pezizales</taxon>
        <taxon>Discinaceae</taxon>
        <taxon>Discina</taxon>
    </lineage>
</organism>
<accession>A0ABR3G7U5</accession>
<name>A0ABR3G7U5_9PEZI</name>
<comment type="caution">
    <text evidence="3">The sequence shown here is derived from an EMBL/GenBank/DDBJ whole genome shotgun (WGS) entry which is preliminary data.</text>
</comment>
<evidence type="ECO:0000256" key="1">
    <source>
        <dbReference type="SAM" id="Coils"/>
    </source>
</evidence>
<proteinExistence type="predicted"/>
<sequence>MAHIHEPRLRIPSELAPSEASDASSGSAESHDSDGPLSYNRFSNLVEQSFDGVALSDLIIVKRSSWDALCGRDEDELHEDARKLIEKTYEDIMESYKVTLMERYREDLAKMARRIAELEAGAVDQASVNHTGSGNGGGVALDGVDDKLVVAEDRIRDLESKVDCLKLILAGRITDRERVSNSVGFYHGDTEERASRASWARQAAPSPSPHPLTITPPTGPRAILTRKKPAGRNQLPTPATTPITKSNPPPYHQPHIIPGIIAHPQQLCTAPRITTDHLVGESRSRRRAIYITNLGPNFSLAGLLHCVTQGPLEKVVQFPYRGTCLLVFIHASHAQALFVVGNSRTNKNPFVGKFQAIVNWADQAVVRMDYYVASRIVECGATRIVKFTGLEAGIVGKNGVRGGVDKKELLTWWGGKNNYLVNVTVKDNGSQREAVVECESVRDAWWRVQEVTMKVKEGLLKVGWEWMPDYCAAGSVIRK</sequence>
<keyword evidence="1" id="KW-0175">Coiled coil</keyword>
<protein>
    <submittedName>
        <fullName evidence="3">Uncharacterized protein</fullName>
    </submittedName>
</protein>
<gene>
    <name evidence="3" type="ORF">Q9L58_009112</name>
</gene>
<evidence type="ECO:0000313" key="4">
    <source>
        <dbReference type="Proteomes" id="UP001447188"/>
    </source>
</evidence>
<dbReference type="EMBL" id="JBBBZM010000193">
    <property type="protein sequence ID" value="KAL0632023.1"/>
    <property type="molecule type" value="Genomic_DNA"/>
</dbReference>